<evidence type="ECO:0008006" key="3">
    <source>
        <dbReference type="Google" id="ProtNLM"/>
    </source>
</evidence>
<sequence length="332" mass="36888">MDEFVALTAVYGLKPRGKSAPMAALKRSAFDRNSVKTSPFDSGDDDANAELTLKDSKFDSLSPGGFDDFSVFDELIKLSSTNDSGKTKSCLSCVCYLFLKSISLPVNAGDNDLMGGLTGLSPNEDGFDELIPGFGGSGQPSNKFVNREFQETEAVQVNKQQFGLDDDLEALFISPVASAQFLDDLSPLFGGKSDKRRLARWEREQIIKDRMEKAIADMNNRDHQIQIEQEERSRISETLDAEIKLWATGKEGNLRALISSLHLVLWPGCGWETASLTDLITSAAVKKVYKKANLYVHPDKVHQKGTQQKYIAEKVFNILQEAWNKFNKEELS</sequence>
<gene>
    <name evidence="1" type="ORF">BRARA_G03512</name>
</gene>
<protein>
    <recommendedName>
        <fullName evidence="3">J domain-containing protein</fullName>
    </recommendedName>
</protein>
<name>A0A397YSD8_BRACM</name>
<dbReference type="Proteomes" id="UP000264353">
    <property type="component" value="Chromosome A7"/>
</dbReference>
<dbReference type="InterPro" id="IPR036869">
    <property type="entry name" value="J_dom_sf"/>
</dbReference>
<dbReference type="SUPFAM" id="SSF46565">
    <property type="entry name" value="Chaperone J-domain"/>
    <property type="match status" value="1"/>
</dbReference>
<organism evidence="1 2">
    <name type="scientific">Brassica campestris</name>
    <name type="common">Field mustard</name>
    <dbReference type="NCBI Taxonomy" id="3711"/>
    <lineage>
        <taxon>Eukaryota</taxon>
        <taxon>Viridiplantae</taxon>
        <taxon>Streptophyta</taxon>
        <taxon>Embryophyta</taxon>
        <taxon>Tracheophyta</taxon>
        <taxon>Spermatophyta</taxon>
        <taxon>Magnoliopsida</taxon>
        <taxon>eudicotyledons</taxon>
        <taxon>Gunneridae</taxon>
        <taxon>Pentapetalae</taxon>
        <taxon>rosids</taxon>
        <taxon>malvids</taxon>
        <taxon>Brassicales</taxon>
        <taxon>Brassicaceae</taxon>
        <taxon>Brassiceae</taxon>
        <taxon>Brassica</taxon>
    </lineage>
</organism>
<dbReference type="PANTHER" id="PTHR23172">
    <property type="entry name" value="AUXILIN/CYCLIN G-ASSOCIATED KINASE-RELATED"/>
    <property type="match status" value="1"/>
</dbReference>
<evidence type="ECO:0000313" key="2">
    <source>
        <dbReference type="Proteomes" id="UP000264353"/>
    </source>
</evidence>
<dbReference type="PANTHER" id="PTHR23172:SF68">
    <property type="entry name" value="DNAJ DOMAIN PROTEIN"/>
    <property type="match status" value="1"/>
</dbReference>
<dbReference type="EMBL" id="CM010634">
    <property type="protein sequence ID" value="RID56305.1"/>
    <property type="molecule type" value="Genomic_DNA"/>
</dbReference>
<dbReference type="Gene3D" id="1.10.287.110">
    <property type="entry name" value="DnaJ domain"/>
    <property type="match status" value="1"/>
</dbReference>
<evidence type="ECO:0000313" key="1">
    <source>
        <dbReference type="EMBL" id="RID56305.1"/>
    </source>
</evidence>
<reference evidence="1 2" key="1">
    <citation type="submission" date="2018-06" db="EMBL/GenBank/DDBJ databases">
        <title>WGS assembly of Brassica rapa FPsc.</title>
        <authorList>
            <person name="Bowman J."/>
            <person name="Kohchi T."/>
            <person name="Yamato K."/>
            <person name="Jenkins J."/>
            <person name="Shu S."/>
            <person name="Ishizaki K."/>
            <person name="Yamaoka S."/>
            <person name="Nishihama R."/>
            <person name="Nakamura Y."/>
            <person name="Berger F."/>
            <person name="Adam C."/>
            <person name="Aki S."/>
            <person name="Althoff F."/>
            <person name="Araki T."/>
            <person name="Arteaga-Vazquez M."/>
            <person name="Balasubrmanian S."/>
            <person name="Bauer D."/>
            <person name="Boehm C."/>
            <person name="Briginshaw L."/>
            <person name="Caballero-Perez J."/>
            <person name="Catarino B."/>
            <person name="Chen F."/>
            <person name="Chiyoda S."/>
            <person name="Chovatia M."/>
            <person name="Davies K."/>
            <person name="Delmans M."/>
            <person name="Demura T."/>
            <person name="Dierschke T."/>
            <person name="Dolan L."/>
            <person name="Dorantes-Acosta A."/>
            <person name="Eklund D."/>
            <person name="Florent S."/>
            <person name="Flores-Sandoval E."/>
            <person name="Fujiyama A."/>
            <person name="Fukuzawa H."/>
            <person name="Galik B."/>
            <person name="Grimanelli D."/>
            <person name="Grimwood J."/>
            <person name="Grossniklaus U."/>
            <person name="Hamada T."/>
            <person name="Haseloff J."/>
            <person name="Hetherington A."/>
            <person name="Higo A."/>
            <person name="Hirakawa Y."/>
            <person name="Hundley H."/>
            <person name="Ikeda Y."/>
            <person name="Inoue K."/>
            <person name="Inoue S."/>
            <person name="Ishida S."/>
            <person name="Jia Q."/>
            <person name="Kakita M."/>
            <person name="Kanazawa T."/>
            <person name="Kawai Y."/>
            <person name="Kawashima T."/>
            <person name="Kennedy M."/>
            <person name="Kinose K."/>
            <person name="Kinoshita T."/>
            <person name="Kohara Y."/>
            <person name="Koide E."/>
            <person name="Komatsu K."/>
            <person name="Kopischke S."/>
            <person name="Kubo M."/>
            <person name="Kyozuka J."/>
            <person name="Lagercrantz U."/>
            <person name="Lin S."/>
            <person name="Lindquist E."/>
            <person name="Lipzen A."/>
            <person name="Lu C."/>
            <person name="Luna E."/>
            <person name="Martienssen R."/>
            <person name="Minamino N."/>
            <person name="Mizutani M."/>
            <person name="Mizutani M."/>
            <person name="Mochizuki N."/>
            <person name="Monte I."/>
            <person name="Mosher R."/>
            <person name="Nagasaki H."/>
            <person name="Nakagami H."/>
            <person name="Naramoto S."/>
            <person name="Nishitani K."/>
            <person name="Ohtani M."/>
            <person name="Okamoto T."/>
            <person name="Okumura M."/>
            <person name="Phillips J."/>
            <person name="Pollak B."/>
            <person name="Reinders A."/>
            <person name="Roevekamp M."/>
            <person name="Sano R."/>
            <person name="Sawa S."/>
            <person name="Schmid M."/>
            <person name="Shirakawa M."/>
            <person name="Solano R."/>
            <person name="Spunde A."/>
            <person name="Suetsugu N."/>
            <person name="Sugano S."/>
            <person name="Sugiyama A."/>
            <person name="Sun R."/>
            <person name="Suzuki Y."/>
            <person name="Takenaka M."/>
            <person name="Takezawa D."/>
            <person name="Tomogane H."/>
            <person name="Tsuzuki M."/>
            <person name="Ueda T."/>
            <person name="Umeda M."/>
            <person name="Ward J."/>
            <person name="Watanabe Y."/>
            <person name="Yazaki K."/>
            <person name="Yokoyama R."/>
            <person name="Yoshitake Y."/>
            <person name="Yotsui I."/>
            <person name="Zachgo S."/>
            <person name="Schmutz J."/>
        </authorList>
    </citation>
    <scope>NUCLEOTIDE SEQUENCE [LARGE SCALE GENOMIC DNA]</scope>
    <source>
        <strain evidence="2">cv. B-3</strain>
    </source>
</reference>
<proteinExistence type="predicted"/>
<dbReference type="AlphaFoldDB" id="A0A397YSD8"/>
<accession>A0A397YSD8</accession>